<dbReference type="KEGG" id="gsn:YC6258_03224"/>
<protein>
    <submittedName>
        <fullName evidence="2">1-acyl-sn-glycerol-3-phosphate acyltransferase</fullName>
    </submittedName>
</protein>
<dbReference type="HOGENOM" id="CLU_061982_0_0_6"/>
<dbReference type="PANTHER" id="PTHR30068:SF3">
    <property type="entry name" value="PHOSPHOLIPID_GLYCEROL ACYLTRANSFERASE DOMAIN-CONTAINING PROTEIN"/>
    <property type="match status" value="1"/>
</dbReference>
<evidence type="ECO:0000259" key="1">
    <source>
        <dbReference type="Pfam" id="PF01553"/>
    </source>
</evidence>
<feature type="domain" description="Phospholipid/glycerol acyltransferase" evidence="1">
    <location>
        <begin position="90"/>
        <end position="192"/>
    </location>
</feature>
<gene>
    <name evidence="2" type="ORF">YC6258_03224</name>
</gene>
<dbReference type="GO" id="GO:0019698">
    <property type="term" value="P:D-galacturonate catabolic process"/>
    <property type="evidence" value="ECO:0007669"/>
    <property type="project" value="TreeGrafter"/>
</dbReference>
<dbReference type="Pfam" id="PF01553">
    <property type="entry name" value="Acyltransferase"/>
    <property type="match status" value="1"/>
</dbReference>
<dbReference type="RefSeq" id="WP_044617595.1">
    <property type="nucleotide sequence ID" value="NZ_CP007142.1"/>
</dbReference>
<evidence type="ECO:0000313" key="2">
    <source>
        <dbReference type="EMBL" id="AJQ95260.1"/>
    </source>
</evidence>
<proteinExistence type="predicted"/>
<accession>A0A0C5V790</accession>
<evidence type="ECO:0000313" key="3">
    <source>
        <dbReference type="Proteomes" id="UP000032266"/>
    </source>
</evidence>
<dbReference type="PANTHER" id="PTHR30068">
    <property type="entry name" value="URONATE ISOMERASE"/>
    <property type="match status" value="1"/>
</dbReference>
<dbReference type="GO" id="GO:0042840">
    <property type="term" value="P:D-glucuronate catabolic process"/>
    <property type="evidence" value="ECO:0007669"/>
    <property type="project" value="TreeGrafter"/>
</dbReference>
<keyword evidence="2" id="KW-0012">Acyltransferase</keyword>
<dbReference type="STRING" id="1445510.YC6258_03224"/>
<dbReference type="Proteomes" id="UP000032266">
    <property type="component" value="Chromosome"/>
</dbReference>
<dbReference type="InterPro" id="IPR002123">
    <property type="entry name" value="Plipid/glycerol_acylTrfase"/>
</dbReference>
<dbReference type="GO" id="GO:0016746">
    <property type="term" value="F:acyltransferase activity"/>
    <property type="evidence" value="ECO:0007669"/>
    <property type="project" value="UniProtKB-KW"/>
</dbReference>
<keyword evidence="2" id="KW-0808">Transferase</keyword>
<organism evidence="2 3">
    <name type="scientific">Gynuella sunshinyii YC6258</name>
    <dbReference type="NCBI Taxonomy" id="1445510"/>
    <lineage>
        <taxon>Bacteria</taxon>
        <taxon>Pseudomonadati</taxon>
        <taxon>Pseudomonadota</taxon>
        <taxon>Gammaproteobacteria</taxon>
        <taxon>Oceanospirillales</taxon>
        <taxon>Saccharospirillaceae</taxon>
        <taxon>Gynuella</taxon>
    </lineage>
</organism>
<name>A0A0C5V790_9GAMM</name>
<dbReference type="OrthoDB" id="1078132at2"/>
<dbReference type="SUPFAM" id="SSF69593">
    <property type="entry name" value="Glycerol-3-phosphate (1)-acyltransferase"/>
    <property type="match status" value="1"/>
</dbReference>
<reference evidence="2 3" key="1">
    <citation type="submission" date="2014-01" db="EMBL/GenBank/DDBJ databases">
        <title>Full genme sequencing of cellulolytic bacterium Gynuella sunshinyii YC6258T gen. nov., sp. nov.</title>
        <authorList>
            <person name="Khan H."/>
            <person name="Chung E.J."/>
            <person name="Chung Y.R."/>
        </authorList>
    </citation>
    <scope>NUCLEOTIDE SEQUENCE [LARGE SCALE GENOMIC DNA]</scope>
    <source>
        <strain evidence="2 3">YC6258</strain>
    </source>
</reference>
<dbReference type="EMBL" id="CP007142">
    <property type="protein sequence ID" value="AJQ95260.1"/>
    <property type="molecule type" value="Genomic_DNA"/>
</dbReference>
<dbReference type="PATRIC" id="fig|1445510.3.peg.3187"/>
<dbReference type="AlphaFoldDB" id="A0A0C5V790"/>
<keyword evidence="3" id="KW-1185">Reference proteome</keyword>
<sequence length="388" mass="44238">MNKFDSIRPYCDADLQEVLAKFKHNPELIDIIVTYRFAHWHRLARPFLKILTRWVISHHLSKVKTVREFQLLIEPYMQQMIDTTTSKFTTSGLDGIDLSKPCLFISNHRDIAMDPAFVNWALHTSGKDTVRIAIGDNLLTKDWVSDLMRLNKSFIVNRSAEGKREKLAASKLLSEYIYFSLTEEKQHIWIAQREGRAKDGNDLTNPALISMIALNKPKDQSFSDYIRELRIVPVAISYEYDPCDQTKAMELHQKESSGTYEKQDHEDIMSISRGIVGYKGRVHLNFGQPITQDFDSAKEVAEYLDRAIISGYRCFATNVLAAQKTGLADVETLLAQCTQEELARAQRYFSERTAGMDSQVTNKLLAMYAAVIVNQQNIQRLGGQTSAS</sequence>